<sequence>MENIIQLNNVRKEFQKGTNVVEVLNGVNLSLEQGELIAIIGPSGSGKTTLLQIIGLLDRPTKGDLFIKGVNQIDLTDKSRSRLRNQFFGFVYQFHHLINEFSALENTMMPLLVRNEKIKDAKSIAHELLSSVGLEGREHHKPHELSGGECQRVAVARALVTSPNIILADEPTGNLDPDTAEKVFERFINLNRSLNSSLVMVTHNHQLAETMDRVFELKHGKLIEIR</sequence>
<evidence type="ECO:0000256" key="4">
    <source>
        <dbReference type="ARBA" id="ARBA00022840"/>
    </source>
</evidence>
<gene>
    <name evidence="6" type="ORF">METZ01_LOCUS49943</name>
</gene>
<dbReference type="SMART" id="SM00382">
    <property type="entry name" value="AAA"/>
    <property type="match status" value="1"/>
</dbReference>
<proteinExistence type="inferred from homology"/>
<dbReference type="InterPro" id="IPR017911">
    <property type="entry name" value="MacB-like_ATP-bd"/>
</dbReference>
<dbReference type="PANTHER" id="PTHR42798">
    <property type="entry name" value="LIPOPROTEIN-RELEASING SYSTEM ATP-BINDING PROTEIN LOLD"/>
    <property type="match status" value="1"/>
</dbReference>
<organism evidence="6">
    <name type="scientific">marine metagenome</name>
    <dbReference type="NCBI Taxonomy" id="408172"/>
    <lineage>
        <taxon>unclassified sequences</taxon>
        <taxon>metagenomes</taxon>
        <taxon>ecological metagenomes</taxon>
    </lineage>
</organism>
<dbReference type="InterPro" id="IPR017871">
    <property type="entry name" value="ABC_transporter-like_CS"/>
</dbReference>
<dbReference type="PANTHER" id="PTHR42798:SF2">
    <property type="entry name" value="ABC TRANSPORTER ATP-BINDING PROTEIN MG467-RELATED"/>
    <property type="match status" value="1"/>
</dbReference>
<dbReference type="InterPro" id="IPR003439">
    <property type="entry name" value="ABC_transporter-like_ATP-bd"/>
</dbReference>
<dbReference type="GO" id="GO:0022857">
    <property type="term" value="F:transmembrane transporter activity"/>
    <property type="evidence" value="ECO:0007669"/>
    <property type="project" value="UniProtKB-ARBA"/>
</dbReference>
<evidence type="ECO:0000256" key="1">
    <source>
        <dbReference type="ARBA" id="ARBA00005417"/>
    </source>
</evidence>
<dbReference type="SUPFAM" id="SSF52540">
    <property type="entry name" value="P-loop containing nucleoside triphosphate hydrolases"/>
    <property type="match status" value="1"/>
</dbReference>
<dbReference type="FunFam" id="3.40.50.300:FF:000032">
    <property type="entry name" value="Export ABC transporter ATP-binding protein"/>
    <property type="match status" value="1"/>
</dbReference>
<dbReference type="PROSITE" id="PS00211">
    <property type="entry name" value="ABC_TRANSPORTER_1"/>
    <property type="match status" value="1"/>
</dbReference>
<dbReference type="AlphaFoldDB" id="A0A381S124"/>
<dbReference type="GO" id="GO:0005524">
    <property type="term" value="F:ATP binding"/>
    <property type="evidence" value="ECO:0007669"/>
    <property type="project" value="UniProtKB-KW"/>
</dbReference>
<name>A0A381S124_9ZZZZ</name>
<dbReference type="GO" id="GO:0098796">
    <property type="term" value="C:membrane protein complex"/>
    <property type="evidence" value="ECO:0007669"/>
    <property type="project" value="UniProtKB-ARBA"/>
</dbReference>
<keyword evidence="3" id="KW-0547">Nucleotide-binding</keyword>
<feature type="domain" description="ABC transporter" evidence="5">
    <location>
        <begin position="5"/>
        <end position="225"/>
    </location>
</feature>
<dbReference type="Gene3D" id="3.40.50.300">
    <property type="entry name" value="P-loop containing nucleotide triphosphate hydrolases"/>
    <property type="match status" value="1"/>
</dbReference>
<reference evidence="6" key="1">
    <citation type="submission" date="2018-05" db="EMBL/GenBank/DDBJ databases">
        <authorList>
            <person name="Lanie J.A."/>
            <person name="Ng W.-L."/>
            <person name="Kazmierczak K.M."/>
            <person name="Andrzejewski T.M."/>
            <person name="Davidsen T.M."/>
            <person name="Wayne K.J."/>
            <person name="Tettelin H."/>
            <person name="Glass J.I."/>
            <person name="Rusch D."/>
            <person name="Podicherti R."/>
            <person name="Tsui H.-C.T."/>
            <person name="Winkler M.E."/>
        </authorList>
    </citation>
    <scope>NUCLEOTIDE SEQUENCE</scope>
</reference>
<dbReference type="EMBL" id="UINC01002476">
    <property type="protein sequence ID" value="SUZ97089.1"/>
    <property type="molecule type" value="Genomic_DNA"/>
</dbReference>
<keyword evidence="4" id="KW-0067">ATP-binding</keyword>
<accession>A0A381S124</accession>
<dbReference type="Pfam" id="PF00005">
    <property type="entry name" value="ABC_tran"/>
    <property type="match status" value="1"/>
</dbReference>
<dbReference type="PROSITE" id="PS50893">
    <property type="entry name" value="ABC_TRANSPORTER_2"/>
    <property type="match status" value="1"/>
</dbReference>
<dbReference type="InterPro" id="IPR027417">
    <property type="entry name" value="P-loop_NTPase"/>
</dbReference>
<keyword evidence="2" id="KW-0813">Transport</keyword>
<comment type="similarity">
    <text evidence="1">Belongs to the ABC transporter superfamily.</text>
</comment>
<dbReference type="CDD" id="cd03255">
    <property type="entry name" value="ABC_MJ0796_LolCDE_FtsE"/>
    <property type="match status" value="1"/>
</dbReference>
<evidence type="ECO:0000259" key="5">
    <source>
        <dbReference type="PROSITE" id="PS50893"/>
    </source>
</evidence>
<dbReference type="GO" id="GO:0016887">
    <property type="term" value="F:ATP hydrolysis activity"/>
    <property type="evidence" value="ECO:0007669"/>
    <property type="project" value="InterPro"/>
</dbReference>
<evidence type="ECO:0000256" key="2">
    <source>
        <dbReference type="ARBA" id="ARBA00022448"/>
    </source>
</evidence>
<evidence type="ECO:0000313" key="6">
    <source>
        <dbReference type="EMBL" id="SUZ97089.1"/>
    </source>
</evidence>
<evidence type="ECO:0000256" key="3">
    <source>
        <dbReference type="ARBA" id="ARBA00022741"/>
    </source>
</evidence>
<dbReference type="InterPro" id="IPR003593">
    <property type="entry name" value="AAA+_ATPase"/>
</dbReference>
<protein>
    <recommendedName>
        <fullName evidence="5">ABC transporter domain-containing protein</fullName>
    </recommendedName>
</protein>